<dbReference type="EMBL" id="CP045905">
    <property type="protein sequence ID" value="QQP36705.1"/>
    <property type="molecule type" value="Genomic_DNA"/>
</dbReference>
<keyword evidence="2" id="KW-1185">Reference proteome</keyword>
<sequence length="70" mass="8020">MLSHSYVVEVFYKSSNDSDIVSESWFVKVPKSTLTSSMDAVETFAYKDLFPKLSRIYEAVEVELRLPVPL</sequence>
<protein>
    <submittedName>
        <fullName evidence="1">Uncharacterized protein</fullName>
    </submittedName>
</protein>
<feature type="non-terminal residue" evidence="1">
    <location>
        <position position="70"/>
    </location>
</feature>
<dbReference type="Proteomes" id="UP000595437">
    <property type="component" value="Chromosome 16"/>
</dbReference>
<proteinExistence type="predicted"/>
<gene>
    <name evidence="1" type="ORF">FKW44_021879</name>
</gene>
<accession>A0A7T8GSC4</accession>
<name>A0A7T8GSC4_CALRO</name>
<evidence type="ECO:0000313" key="1">
    <source>
        <dbReference type="EMBL" id="QQP36705.1"/>
    </source>
</evidence>
<evidence type="ECO:0000313" key="2">
    <source>
        <dbReference type="Proteomes" id="UP000595437"/>
    </source>
</evidence>
<dbReference type="AlphaFoldDB" id="A0A7T8GSC4"/>
<organism evidence="1 2">
    <name type="scientific">Caligus rogercresseyi</name>
    <name type="common">Sea louse</name>
    <dbReference type="NCBI Taxonomy" id="217165"/>
    <lineage>
        <taxon>Eukaryota</taxon>
        <taxon>Metazoa</taxon>
        <taxon>Ecdysozoa</taxon>
        <taxon>Arthropoda</taxon>
        <taxon>Crustacea</taxon>
        <taxon>Multicrustacea</taxon>
        <taxon>Hexanauplia</taxon>
        <taxon>Copepoda</taxon>
        <taxon>Siphonostomatoida</taxon>
        <taxon>Caligidae</taxon>
        <taxon>Caligus</taxon>
    </lineage>
</organism>
<reference evidence="2" key="1">
    <citation type="submission" date="2021-01" db="EMBL/GenBank/DDBJ databases">
        <title>Caligus Genome Assembly.</title>
        <authorList>
            <person name="Gallardo-Escarate C."/>
        </authorList>
    </citation>
    <scope>NUCLEOTIDE SEQUENCE [LARGE SCALE GENOMIC DNA]</scope>
</reference>